<evidence type="ECO:0000256" key="1">
    <source>
        <dbReference type="SAM" id="Phobius"/>
    </source>
</evidence>
<dbReference type="EMBL" id="WTYN01000001">
    <property type="protein sequence ID" value="MXO61974.1"/>
    <property type="molecule type" value="Genomic_DNA"/>
</dbReference>
<keyword evidence="1" id="KW-0472">Membrane</keyword>
<dbReference type="RefSeq" id="WP_160671213.1">
    <property type="nucleotide sequence ID" value="NZ_WTYN01000001.1"/>
</dbReference>
<dbReference type="InterPro" id="IPR018639">
    <property type="entry name" value="DUF2062"/>
</dbReference>
<name>A0A844YG19_9SPHN</name>
<keyword evidence="1" id="KW-1133">Transmembrane helix</keyword>
<proteinExistence type="predicted"/>
<gene>
    <name evidence="3" type="ORF">GRI48_03020</name>
</gene>
<comment type="caution">
    <text evidence="3">The sequence shown here is derived from an EMBL/GenBank/DDBJ whole genome shotgun (WGS) entry which is preliminary data.</text>
</comment>
<dbReference type="Pfam" id="PF09835">
    <property type="entry name" value="DUF2062"/>
    <property type="match status" value="1"/>
</dbReference>
<keyword evidence="1" id="KW-0812">Transmembrane</keyword>
<feature type="domain" description="DUF2062" evidence="2">
    <location>
        <begin position="32"/>
        <end position="175"/>
    </location>
</feature>
<feature type="transmembrane region" description="Helical" evidence="1">
    <location>
        <begin position="54"/>
        <end position="77"/>
    </location>
</feature>
<evidence type="ECO:0000313" key="3">
    <source>
        <dbReference type="EMBL" id="MXO61974.1"/>
    </source>
</evidence>
<dbReference type="PANTHER" id="PTHR40547">
    <property type="entry name" value="SLL0298 PROTEIN"/>
    <property type="match status" value="1"/>
</dbReference>
<dbReference type="PANTHER" id="PTHR40547:SF1">
    <property type="entry name" value="SLL0298 PROTEIN"/>
    <property type="match status" value="1"/>
</dbReference>
<evidence type="ECO:0000259" key="2">
    <source>
        <dbReference type="Pfam" id="PF09835"/>
    </source>
</evidence>
<dbReference type="AlphaFoldDB" id="A0A844YG19"/>
<evidence type="ECO:0000313" key="4">
    <source>
        <dbReference type="Proteomes" id="UP000445582"/>
    </source>
</evidence>
<accession>A0A844YG19</accession>
<protein>
    <submittedName>
        <fullName evidence="3">DUF2062 domain-containing protein</fullName>
    </submittedName>
</protein>
<keyword evidence="4" id="KW-1185">Reference proteome</keyword>
<feature type="transmembrane region" description="Helical" evidence="1">
    <location>
        <begin position="145"/>
        <end position="170"/>
    </location>
</feature>
<dbReference type="Proteomes" id="UP000445582">
    <property type="component" value="Unassembled WGS sequence"/>
</dbReference>
<reference evidence="3 4" key="1">
    <citation type="submission" date="2019-12" db="EMBL/GenBank/DDBJ databases">
        <title>Genomic-based taxomic classification of the family Erythrobacteraceae.</title>
        <authorList>
            <person name="Xu L."/>
        </authorList>
    </citation>
    <scope>NUCLEOTIDE SEQUENCE [LARGE SCALE GENOMIC DNA]</scope>
    <source>
        <strain evidence="3 4">MCCC 1A09965</strain>
    </source>
</reference>
<dbReference type="OrthoDB" id="7390525at2"/>
<sequence>MPEKRSKTALADWLRKRMPEREELARNKYLAPIAHRFLSPELWRFTRRSVPRGVALGLFCAFIIPIGQIFLAAFMALPARANVPLAAAVTFVTNPFTFPAWVVAANRVGEMMLNIEQVMGSHAGEQLAHDRGALAVFFEMAGVTAFGFVVLAVVGAALGYLLAGFAWRFIVARKRARRLAVMEQRLDERLGNSEA</sequence>
<organism evidence="3 4">
    <name type="scientific">Qipengyuania oceanensis</name>
    <dbReference type="NCBI Taxonomy" id="1463597"/>
    <lineage>
        <taxon>Bacteria</taxon>
        <taxon>Pseudomonadati</taxon>
        <taxon>Pseudomonadota</taxon>
        <taxon>Alphaproteobacteria</taxon>
        <taxon>Sphingomonadales</taxon>
        <taxon>Erythrobacteraceae</taxon>
        <taxon>Qipengyuania</taxon>
    </lineage>
</organism>